<evidence type="ECO:0000313" key="6">
    <source>
        <dbReference type="EMBL" id="MCY6957691.1"/>
    </source>
</evidence>
<dbReference type="InterPro" id="IPR018300">
    <property type="entry name" value="Aminotrans_IV_CS"/>
</dbReference>
<dbReference type="InterPro" id="IPR050571">
    <property type="entry name" value="Class-IV_PLP-Dep_Aminotrnsfr"/>
</dbReference>
<dbReference type="CDD" id="cd00449">
    <property type="entry name" value="PLPDE_IV"/>
    <property type="match status" value="1"/>
</dbReference>
<dbReference type="Gene3D" id="3.30.470.10">
    <property type="match status" value="1"/>
</dbReference>
<proteinExistence type="inferred from homology"/>
<dbReference type="Proteomes" id="UP001144612">
    <property type="component" value="Unassembled WGS sequence"/>
</dbReference>
<dbReference type="PANTHER" id="PTHR42743">
    <property type="entry name" value="AMINO-ACID AMINOTRANSFERASE"/>
    <property type="match status" value="1"/>
</dbReference>
<evidence type="ECO:0000256" key="3">
    <source>
        <dbReference type="ARBA" id="ARBA00022898"/>
    </source>
</evidence>
<evidence type="ECO:0000313" key="7">
    <source>
        <dbReference type="Proteomes" id="UP001144612"/>
    </source>
</evidence>
<accession>A0ABT4D915</accession>
<evidence type="ECO:0000256" key="2">
    <source>
        <dbReference type="ARBA" id="ARBA00009320"/>
    </source>
</evidence>
<gene>
    <name evidence="6" type="ORF">OW729_03610</name>
</gene>
<reference evidence="6" key="1">
    <citation type="submission" date="2022-12" db="EMBL/GenBank/DDBJ databases">
        <title>Clostridium sp. nov., isolated from industrial wastewater.</title>
        <authorList>
            <person name="Jiayan W."/>
        </authorList>
    </citation>
    <scope>NUCLEOTIDE SEQUENCE</scope>
    <source>
        <strain evidence="6">ZC22-4</strain>
    </source>
</reference>
<evidence type="ECO:0000256" key="1">
    <source>
        <dbReference type="ARBA" id="ARBA00001933"/>
    </source>
</evidence>
<dbReference type="Gene3D" id="3.20.10.10">
    <property type="entry name" value="D-amino Acid Aminotransferase, subunit A, domain 2"/>
    <property type="match status" value="1"/>
</dbReference>
<name>A0ABT4D915_9CLOT</name>
<dbReference type="SUPFAM" id="SSF56752">
    <property type="entry name" value="D-aminoacid aminotransferase-like PLP-dependent enzymes"/>
    <property type="match status" value="1"/>
</dbReference>
<dbReference type="EMBL" id="JAPQFJ010000003">
    <property type="protein sequence ID" value="MCY6957691.1"/>
    <property type="molecule type" value="Genomic_DNA"/>
</dbReference>
<dbReference type="RefSeq" id="WP_268060080.1">
    <property type="nucleotide sequence ID" value="NZ_JAPQFJ010000003.1"/>
</dbReference>
<dbReference type="InterPro" id="IPR043131">
    <property type="entry name" value="BCAT-like_N"/>
</dbReference>
<dbReference type="PROSITE" id="PS00770">
    <property type="entry name" value="AA_TRANSFER_CLASS_4"/>
    <property type="match status" value="1"/>
</dbReference>
<evidence type="ECO:0000256" key="5">
    <source>
        <dbReference type="RuleBase" id="RU004516"/>
    </source>
</evidence>
<comment type="cofactor">
    <cofactor evidence="1 5">
        <name>pyridoxal 5'-phosphate</name>
        <dbReference type="ChEBI" id="CHEBI:597326"/>
    </cofactor>
</comment>
<keyword evidence="3 5" id="KW-0663">Pyridoxal phosphate</keyword>
<keyword evidence="6" id="KW-0808">Transferase</keyword>
<comment type="similarity">
    <text evidence="2 4">Belongs to the class-IV pyridoxal-phosphate-dependent aminotransferase family.</text>
</comment>
<dbReference type="InterPro" id="IPR001544">
    <property type="entry name" value="Aminotrans_IV"/>
</dbReference>
<dbReference type="InterPro" id="IPR043132">
    <property type="entry name" value="BCAT-like_C"/>
</dbReference>
<dbReference type="Pfam" id="PF01063">
    <property type="entry name" value="Aminotran_4"/>
    <property type="match status" value="1"/>
</dbReference>
<keyword evidence="7" id="KW-1185">Reference proteome</keyword>
<organism evidence="6 7">
    <name type="scientific">Clostridium brassicae</name>
    <dbReference type="NCBI Taxonomy" id="2999072"/>
    <lineage>
        <taxon>Bacteria</taxon>
        <taxon>Bacillati</taxon>
        <taxon>Bacillota</taxon>
        <taxon>Clostridia</taxon>
        <taxon>Eubacteriales</taxon>
        <taxon>Clostridiaceae</taxon>
        <taxon>Clostridium</taxon>
    </lineage>
</organism>
<protein>
    <submittedName>
        <fullName evidence="6">Aminotransferase class IV</fullName>
    </submittedName>
</protein>
<sequence>MIIVNQEISNENSIELDSGFLLGKALFETILLKDKPIFFKEHLQRINKGLLKIGLKTQVSEEYFINNISKVGWKNCAVRLTVSEKNIIFTKREIGYKEKDYISGFKTKLSHIYRNPKSHFTYLKSVNYIDNLIEREKAINEGYNEVIFLNYEKYLSEGSVSNLFWIKNKKIYTPSLECGLLDGVVRKWVVSNFEVCEGKFQLNDLLNSDGAFFTNSLMGVMKVERVNEKLLKKSDIINDIRLTYEDYIAKL</sequence>
<evidence type="ECO:0000256" key="4">
    <source>
        <dbReference type="RuleBase" id="RU004106"/>
    </source>
</evidence>
<keyword evidence="6" id="KW-0032">Aminotransferase</keyword>
<dbReference type="GO" id="GO:0008483">
    <property type="term" value="F:transaminase activity"/>
    <property type="evidence" value="ECO:0007669"/>
    <property type="project" value="UniProtKB-KW"/>
</dbReference>
<dbReference type="PANTHER" id="PTHR42743:SF11">
    <property type="entry name" value="AMINODEOXYCHORISMATE LYASE"/>
    <property type="match status" value="1"/>
</dbReference>
<comment type="caution">
    <text evidence="6">The sequence shown here is derived from an EMBL/GenBank/DDBJ whole genome shotgun (WGS) entry which is preliminary data.</text>
</comment>
<dbReference type="InterPro" id="IPR036038">
    <property type="entry name" value="Aminotransferase-like"/>
</dbReference>